<feature type="domain" description="Gene product 88" evidence="1">
    <location>
        <begin position="8"/>
        <end position="229"/>
    </location>
</feature>
<dbReference type="EMBL" id="LR796931">
    <property type="protein sequence ID" value="CAB4176176.1"/>
    <property type="molecule type" value="Genomic_DNA"/>
</dbReference>
<reference evidence="2" key="1">
    <citation type="submission" date="2020-04" db="EMBL/GenBank/DDBJ databases">
        <authorList>
            <person name="Chiriac C."/>
            <person name="Salcher M."/>
            <person name="Ghai R."/>
            <person name="Kavagutti S V."/>
        </authorList>
    </citation>
    <scope>NUCLEOTIDE SEQUENCE</scope>
</reference>
<evidence type="ECO:0000313" key="4">
    <source>
        <dbReference type="EMBL" id="CAB4190944.1"/>
    </source>
</evidence>
<dbReference type="EMBL" id="LR797535">
    <property type="protein sequence ID" value="CAB4223399.1"/>
    <property type="molecule type" value="Genomic_DNA"/>
</dbReference>
<dbReference type="InterPro" id="IPR020290">
    <property type="entry name" value="Gp88"/>
</dbReference>
<evidence type="ECO:0000313" key="5">
    <source>
        <dbReference type="EMBL" id="CAB4223399.1"/>
    </source>
</evidence>
<evidence type="ECO:0000313" key="6">
    <source>
        <dbReference type="EMBL" id="CAB5220524.1"/>
    </source>
</evidence>
<evidence type="ECO:0000259" key="1">
    <source>
        <dbReference type="Pfam" id="PF17338"/>
    </source>
</evidence>
<evidence type="ECO:0000313" key="2">
    <source>
        <dbReference type="EMBL" id="CAB4145848.1"/>
    </source>
</evidence>
<sequence length="258" mass="29215">MIEAPEKLLTQNSELRKVGVWNWTIPAHVVKLTDGSRFNCCPNAGSCGTVCYAKFGTYNFSNVARRHLLNLEYVLQEPSRWEAQMSSEIGGRRFHPSNTSHSLPCYPDDRWLATWISIGGKAIRIHDAGDFFSLAYLQAWIRLAAQHQHVLFYAYTKEVAMLETVTLPINFRVVYSYGGRQDNLIDRDAHRHADVFPNLQALQDAGYWDQEDNDLLAVTAPTTKIGIVANNLPVAIKRFNGRSMSMLREAPITTEITQ</sequence>
<protein>
    <submittedName>
        <fullName evidence="2">Gene 88 protein</fullName>
    </submittedName>
</protein>
<dbReference type="EMBL" id="LR798290">
    <property type="protein sequence ID" value="CAB5220524.1"/>
    <property type="molecule type" value="Genomic_DNA"/>
</dbReference>
<proteinExistence type="predicted"/>
<name>A0A6J5MGV3_9CAUD</name>
<evidence type="ECO:0000313" key="3">
    <source>
        <dbReference type="EMBL" id="CAB4176176.1"/>
    </source>
</evidence>
<accession>A0A6J5MGV3</accession>
<dbReference type="EMBL" id="LR796453">
    <property type="protein sequence ID" value="CAB4145848.1"/>
    <property type="molecule type" value="Genomic_DNA"/>
</dbReference>
<dbReference type="Pfam" id="PF17338">
    <property type="entry name" value="GP88"/>
    <property type="match status" value="1"/>
</dbReference>
<organism evidence="2">
    <name type="scientific">uncultured Caudovirales phage</name>
    <dbReference type="NCBI Taxonomy" id="2100421"/>
    <lineage>
        <taxon>Viruses</taxon>
        <taxon>Duplodnaviria</taxon>
        <taxon>Heunggongvirae</taxon>
        <taxon>Uroviricota</taxon>
        <taxon>Caudoviricetes</taxon>
        <taxon>Peduoviridae</taxon>
        <taxon>Maltschvirus</taxon>
        <taxon>Maltschvirus maltsch</taxon>
    </lineage>
</organism>
<dbReference type="EMBL" id="LR797169">
    <property type="protein sequence ID" value="CAB4190944.1"/>
    <property type="molecule type" value="Genomic_DNA"/>
</dbReference>
<gene>
    <name evidence="4" type="ORF">UFOVP1219_14</name>
    <name evidence="5" type="ORF">UFOVP1671_63</name>
    <name evidence="6" type="ORF">UFOVP358_44</name>
    <name evidence="2" type="ORF">UFOVP476_60</name>
    <name evidence="3" type="ORF">UFOVP986_15</name>
</gene>